<evidence type="ECO:0000256" key="1">
    <source>
        <dbReference type="ARBA" id="ARBA00000971"/>
    </source>
</evidence>
<keyword evidence="5" id="KW-0175">Coiled coil</keyword>
<dbReference type="GO" id="GO:0006457">
    <property type="term" value="P:protein folding"/>
    <property type="evidence" value="ECO:0007669"/>
    <property type="project" value="InterPro"/>
</dbReference>
<dbReference type="Gene3D" id="1.10.287.460">
    <property type="entry name" value="Peptidyl-prolyl cis-trans isomerase, FKBP-type, N-terminal domain"/>
    <property type="match status" value="1"/>
</dbReference>
<dbReference type="InterPro" id="IPR036944">
    <property type="entry name" value="PPIase_FKBP_N_sf"/>
</dbReference>
<evidence type="ECO:0000256" key="5">
    <source>
        <dbReference type="SAM" id="Coils"/>
    </source>
</evidence>
<dbReference type="PROSITE" id="PS50059">
    <property type="entry name" value="FKBP_PPIASE"/>
    <property type="match status" value="1"/>
</dbReference>
<dbReference type="InterPro" id="IPR001179">
    <property type="entry name" value="PPIase_FKBP_dom"/>
</dbReference>
<evidence type="ECO:0000313" key="9">
    <source>
        <dbReference type="Proteomes" id="UP000306393"/>
    </source>
</evidence>
<feature type="coiled-coil region" evidence="5">
    <location>
        <begin position="182"/>
        <end position="223"/>
    </location>
</feature>
<dbReference type="InterPro" id="IPR046357">
    <property type="entry name" value="PPIase_dom_sf"/>
</dbReference>
<evidence type="ECO:0000256" key="6">
    <source>
        <dbReference type="SAM" id="MobiDB-lite"/>
    </source>
</evidence>
<gene>
    <name evidence="8" type="ORF">EpCFBP13511_14765</name>
</gene>
<keyword evidence="3 4" id="KW-0697">Rotamase</keyword>
<sequence>MNVHHRLPRMPALLFRLTLLSLMVTGNLLIVPTVRAEGRGIPALLQFAEQYHEQKSREESAPAVTAPSARVQNTKKPPRSEKKNSAPPLLWRTKEAESQRMRTTITRLEHQVNALQAMLAEKNESSALSPVPDVKVVGQMVQGLREVLSITPKQQQALTLLKQEQQAGQALKTSNAQLQTALNTLNGRMNAVSEVNDKLQKDLAQVHEENQTLTTRSETLNKQLIAANELDKQQHQQQEELTQQWLALQSELDGHETTVTALQSELSALQASSPLQVTQKDLENPSYRQDYAAGISLGEDILQVREERKKWGIETDKQIVLAGISDTFAGKRLMSEEQLLKALTASESLVTQARDHMMSEQAKQGEIYQAAFKKNSQVKRTAAGAWYRVDYAGDNPIPAGAAIDVVVKETLSNGTVIQDMEANQSVLSQTLDKFPPLFQEALKTLNNHGSLTLVVPPELAYGEKGYPPDVPPNATMIYTLRIAEVYSQGQKMPSAPASEEKKML</sequence>
<dbReference type="OrthoDB" id="6623070at2"/>
<evidence type="ECO:0000313" key="8">
    <source>
        <dbReference type="EMBL" id="TKJ89106.1"/>
    </source>
</evidence>
<dbReference type="Gene3D" id="3.10.50.40">
    <property type="match status" value="1"/>
</dbReference>
<dbReference type="EMBL" id="QGAC01000013">
    <property type="protein sequence ID" value="TKJ89106.1"/>
    <property type="molecule type" value="Genomic_DNA"/>
</dbReference>
<evidence type="ECO:0000256" key="4">
    <source>
        <dbReference type="PROSITE-ProRule" id="PRU00277"/>
    </source>
</evidence>
<dbReference type="AlphaFoldDB" id="A0A4U3F8P6"/>
<name>A0A4U3F8P6_9GAMM</name>
<comment type="catalytic activity">
    <reaction evidence="1 4">
        <text>[protein]-peptidylproline (omega=180) = [protein]-peptidylproline (omega=0)</text>
        <dbReference type="Rhea" id="RHEA:16237"/>
        <dbReference type="Rhea" id="RHEA-COMP:10747"/>
        <dbReference type="Rhea" id="RHEA-COMP:10748"/>
        <dbReference type="ChEBI" id="CHEBI:83833"/>
        <dbReference type="ChEBI" id="CHEBI:83834"/>
        <dbReference type="EC" id="5.2.1.8"/>
    </reaction>
</comment>
<keyword evidence="4 8" id="KW-0413">Isomerase</keyword>
<evidence type="ECO:0000256" key="2">
    <source>
        <dbReference type="ARBA" id="ARBA00013194"/>
    </source>
</evidence>
<protein>
    <recommendedName>
        <fullName evidence="2 4">peptidylprolyl isomerase</fullName>
        <ecNumber evidence="2 4">5.2.1.8</ecNumber>
    </recommendedName>
</protein>
<feature type="region of interest" description="Disordered" evidence="6">
    <location>
        <begin position="55"/>
        <end position="89"/>
    </location>
</feature>
<dbReference type="Proteomes" id="UP000306393">
    <property type="component" value="Unassembled WGS sequence"/>
</dbReference>
<feature type="domain" description="PPIase FKBP-type" evidence="7">
    <location>
        <begin position="400"/>
        <end position="486"/>
    </location>
</feature>
<dbReference type="RefSeq" id="WP_137269537.1">
    <property type="nucleotide sequence ID" value="NZ_QGAC01000013.1"/>
</dbReference>
<dbReference type="Pfam" id="PF01346">
    <property type="entry name" value="FKBP_N"/>
    <property type="match status" value="1"/>
</dbReference>
<dbReference type="GO" id="GO:0003755">
    <property type="term" value="F:peptidyl-prolyl cis-trans isomerase activity"/>
    <property type="evidence" value="ECO:0007669"/>
    <property type="project" value="UniProtKB-KW"/>
</dbReference>
<dbReference type="SUPFAM" id="SSF54534">
    <property type="entry name" value="FKBP-like"/>
    <property type="match status" value="1"/>
</dbReference>
<reference evidence="8 9" key="1">
    <citation type="journal article" date="2019" name="Sci. Rep.">
        <title>Differences in resource use lead to coexistence of seed-transmitted microbial populations.</title>
        <authorList>
            <person name="Torres-Cortes G."/>
            <person name="Garcia B.J."/>
            <person name="Compant S."/>
            <person name="Rezki S."/>
            <person name="Jones P."/>
            <person name="Preveaux A."/>
            <person name="Briand M."/>
            <person name="Roulet A."/>
            <person name="Bouchez O."/>
            <person name="Jacobson D."/>
            <person name="Barret M."/>
        </authorList>
    </citation>
    <scope>NUCLEOTIDE SEQUENCE [LARGE SCALE GENOMIC DNA]</scope>
    <source>
        <strain evidence="8 9">CFBP13511</strain>
    </source>
</reference>
<evidence type="ECO:0000259" key="7">
    <source>
        <dbReference type="PROSITE" id="PS50059"/>
    </source>
</evidence>
<proteinExistence type="predicted"/>
<dbReference type="Pfam" id="PF00254">
    <property type="entry name" value="FKBP_C"/>
    <property type="match status" value="1"/>
</dbReference>
<organism evidence="8 9">
    <name type="scientific">Erwinia persicina</name>
    <dbReference type="NCBI Taxonomy" id="55211"/>
    <lineage>
        <taxon>Bacteria</taxon>
        <taxon>Pseudomonadati</taxon>
        <taxon>Pseudomonadota</taxon>
        <taxon>Gammaproteobacteria</taxon>
        <taxon>Enterobacterales</taxon>
        <taxon>Erwiniaceae</taxon>
        <taxon>Erwinia</taxon>
    </lineage>
</organism>
<evidence type="ECO:0000256" key="3">
    <source>
        <dbReference type="ARBA" id="ARBA00023110"/>
    </source>
</evidence>
<dbReference type="InterPro" id="IPR000774">
    <property type="entry name" value="PPIase_FKBP_N"/>
</dbReference>
<accession>A0A4U3F8P6</accession>
<comment type="caution">
    <text evidence="8">The sequence shown here is derived from an EMBL/GenBank/DDBJ whole genome shotgun (WGS) entry which is preliminary data.</text>
</comment>
<dbReference type="EC" id="5.2.1.8" evidence="2 4"/>